<dbReference type="Proteomes" id="UP001162030">
    <property type="component" value="Chromosome"/>
</dbReference>
<gene>
    <name evidence="1" type="ORF">MSZNOR_1296</name>
</gene>
<dbReference type="EMBL" id="OX458333">
    <property type="protein sequence ID" value="CAI8785096.1"/>
    <property type="molecule type" value="Genomic_DNA"/>
</dbReference>
<evidence type="ECO:0000313" key="2">
    <source>
        <dbReference type="Proteomes" id="UP001162030"/>
    </source>
</evidence>
<name>A0ABN8WZV3_9GAMM</name>
<accession>A0ABN8WZV3</accession>
<reference evidence="1 2" key="1">
    <citation type="submission" date="2023-03" db="EMBL/GenBank/DDBJ databases">
        <authorList>
            <person name="Pearce D."/>
        </authorList>
    </citation>
    <scope>NUCLEOTIDE SEQUENCE [LARGE SCALE GENOMIC DNA]</scope>
    <source>
        <strain evidence="1">Msz</strain>
    </source>
</reference>
<proteinExistence type="predicted"/>
<evidence type="ECO:0000313" key="1">
    <source>
        <dbReference type="EMBL" id="CAI8785096.1"/>
    </source>
</evidence>
<organism evidence="1 2">
    <name type="scientific">Methylocaldum szegediense</name>
    <dbReference type="NCBI Taxonomy" id="73780"/>
    <lineage>
        <taxon>Bacteria</taxon>
        <taxon>Pseudomonadati</taxon>
        <taxon>Pseudomonadota</taxon>
        <taxon>Gammaproteobacteria</taxon>
        <taxon>Methylococcales</taxon>
        <taxon>Methylococcaceae</taxon>
        <taxon>Methylocaldum</taxon>
    </lineage>
</organism>
<sequence>MVVGRCVLHPACEGSWHETDTVLCLWPSSLDFVWGCALLTPSLGFAPWARLWRSKTVPDGFVLTPSLGFALRARLWRSKTALDRFYLSKVLPVWRLGDRVWSRWAECSFLR</sequence>
<protein>
    <submittedName>
        <fullName evidence="1">Uncharacterized protein</fullName>
    </submittedName>
</protein>
<keyword evidence="2" id="KW-1185">Reference proteome</keyword>